<keyword evidence="3" id="KW-1185">Reference proteome</keyword>
<evidence type="ECO:0000313" key="2">
    <source>
        <dbReference type="EMBL" id="KAK5884881.1"/>
    </source>
</evidence>
<keyword evidence="1" id="KW-1133">Transmembrane helix</keyword>
<keyword evidence="1" id="KW-0812">Transmembrane</keyword>
<evidence type="ECO:0000256" key="1">
    <source>
        <dbReference type="SAM" id="Phobius"/>
    </source>
</evidence>
<dbReference type="EMBL" id="JAULUE010002060">
    <property type="protein sequence ID" value="KAK5884881.1"/>
    <property type="molecule type" value="Genomic_DNA"/>
</dbReference>
<reference evidence="2 3" key="1">
    <citation type="journal article" date="2023" name="Mol. Biol. Evol.">
        <title>Genomics of Secondarily Temperate Adaptation in the Only Non-Antarctic Icefish.</title>
        <authorList>
            <person name="Rivera-Colon A.G."/>
            <person name="Rayamajhi N."/>
            <person name="Minhas B.F."/>
            <person name="Madrigal G."/>
            <person name="Bilyk K.T."/>
            <person name="Yoon V."/>
            <person name="Hune M."/>
            <person name="Gregory S."/>
            <person name="Cheng C.H.C."/>
            <person name="Catchen J.M."/>
        </authorList>
    </citation>
    <scope>NUCLEOTIDE SEQUENCE [LARGE SCALE GENOMIC DNA]</scope>
    <source>
        <strain evidence="2">JC2023a</strain>
    </source>
</reference>
<name>A0AAN8BH72_9TELE</name>
<dbReference type="AlphaFoldDB" id="A0AAN8BH72"/>
<dbReference type="Proteomes" id="UP001335648">
    <property type="component" value="Unassembled WGS sequence"/>
</dbReference>
<feature type="transmembrane region" description="Helical" evidence="1">
    <location>
        <begin position="12"/>
        <end position="31"/>
    </location>
</feature>
<keyword evidence="1" id="KW-0472">Membrane</keyword>
<organism evidence="2 3">
    <name type="scientific">Champsocephalus esox</name>
    <name type="common">pike icefish</name>
    <dbReference type="NCBI Taxonomy" id="159716"/>
    <lineage>
        <taxon>Eukaryota</taxon>
        <taxon>Metazoa</taxon>
        <taxon>Chordata</taxon>
        <taxon>Craniata</taxon>
        <taxon>Vertebrata</taxon>
        <taxon>Euteleostomi</taxon>
        <taxon>Actinopterygii</taxon>
        <taxon>Neopterygii</taxon>
        <taxon>Teleostei</taxon>
        <taxon>Neoteleostei</taxon>
        <taxon>Acanthomorphata</taxon>
        <taxon>Eupercaria</taxon>
        <taxon>Perciformes</taxon>
        <taxon>Notothenioidei</taxon>
        <taxon>Channichthyidae</taxon>
        <taxon>Champsocephalus</taxon>
    </lineage>
</organism>
<sequence length="66" mass="6631">MIELASATTGKGYLPLSISLPFFAVGVLPMVKADGGLPGFGLSAPLQVVECCYTANAVAGLNDADS</sequence>
<accession>A0AAN8BH72</accession>
<protein>
    <submittedName>
        <fullName evidence="2">Uncharacterized protein</fullName>
    </submittedName>
</protein>
<evidence type="ECO:0000313" key="3">
    <source>
        <dbReference type="Proteomes" id="UP001335648"/>
    </source>
</evidence>
<gene>
    <name evidence="2" type="ORF">CesoFtcFv8_018652</name>
</gene>
<proteinExistence type="predicted"/>
<comment type="caution">
    <text evidence="2">The sequence shown here is derived from an EMBL/GenBank/DDBJ whole genome shotgun (WGS) entry which is preliminary data.</text>
</comment>